<proteinExistence type="predicted"/>
<dbReference type="Proteomes" id="UP001363151">
    <property type="component" value="Unassembled WGS sequence"/>
</dbReference>
<gene>
    <name evidence="2" type="ORF">SO694_00038027</name>
</gene>
<accession>A0ABR1FLS7</accession>
<dbReference type="EMBL" id="JBBJCI010000363">
    <property type="protein sequence ID" value="KAK7233192.1"/>
    <property type="molecule type" value="Genomic_DNA"/>
</dbReference>
<evidence type="ECO:0000313" key="3">
    <source>
        <dbReference type="Proteomes" id="UP001363151"/>
    </source>
</evidence>
<name>A0ABR1FLS7_AURAN</name>
<protein>
    <submittedName>
        <fullName evidence="2">Uncharacterized protein</fullName>
    </submittedName>
</protein>
<comment type="caution">
    <text evidence="2">The sequence shown here is derived from an EMBL/GenBank/DDBJ whole genome shotgun (WGS) entry which is preliminary data.</text>
</comment>
<evidence type="ECO:0000256" key="1">
    <source>
        <dbReference type="SAM" id="MobiDB-lite"/>
    </source>
</evidence>
<evidence type="ECO:0000313" key="2">
    <source>
        <dbReference type="EMBL" id="KAK7233192.1"/>
    </source>
</evidence>
<organism evidence="2 3">
    <name type="scientific">Aureococcus anophagefferens</name>
    <name type="common">Harmful bloom alga</name>
    <dbReference type="NCBI Taxonomy" id="44056"/>
    <lineage>
        <taxon>Eukaryota</taxon>
        <taxon>Sar</taxon>
        <taxon>Stramenopiles</taxon>
        <taxon>Ochrophyta</taxon>
        <taxon>Pelagophyceae</taxon>
        <taxon>Pelagomonadales</taxon>
        <taxon>Pelagomonadaceae</taxon>
        <taxon>Aureococcus</taxon>
    </lineage>
</organism>
<sequence length="303" mass="32167">MLRPAKAAREAAAVQRATAEAAVVAAEDRLFKGASARRRAAAVAATTRRCERAAAEVAREADAAKVAKAAAQDEAARADAADARRRGARRRCDHAATDVKAEARALAVASKALDQLAAGLGTDGGVGALAVRVEKRGRRPPRAKKPAKGDPARTFRALADCEKRLGWLRTAKAELGRARGDRDLATDHAKTAKATFASEADAKLAAAVALARDLRRAIAESEGQAAAHERGKLRVLGDLEALKRDLDAVVAETRETRDDRKARLDKVARRNAALERERQQEASALQNLRPAEDGLDGLPWAGP</sequence>
<feature type="compositionally biased region" description="Basic and acidic residues" evidence="1">
    <location>
        <begin position="271"/>
        <end position="280"/>
    </location>
</feature>
<reference evidence="2 3" key="1">
    <citation type="submission" date="2024-03" db="EMBL/GenBank/DDBJ databases">
        <title>Aureococcus anophagefferens CCMP1851 and Kratosvirus quantuckense: Draft genome of a second virus-susceptible host strain in the model system.</title>
        <authorList>
            <person name="Chase E."/>
            <person name="Truchon A.R."/>
            <person name="Schepens W."/>
            <person name="Wilhelm S.W."/>
        </authorList>
    </citation>
    <scope>NUCLEOTIDE SEQUENCE [LARGE SCALE GENOMIC DNA]</scope>
    <source>
        <strain evidence="2 3">CCMP1851</strain>
    </source>
</reference>
<feature type="region of interest" description="Disordered" evidence="1">
    <location>
        <begin position="271"/>
        <end position="303"/>
    </location>
</feature>
<keyword evidence="3" id="KW-1185">Reference proteome</keyword>